<sequence length="223" mass="25761">MHNGLEIILYGELNFHTNHLGDFLNLLDIPTLLSRTRYNGWDDPMGLANVILFLEETAKCWYGNVEESYIKDVQERATQNVWRWELFCSNGRGQAEKLCSKNKRVLRRLKRVGHLMKGVEENIYQALLPVEIATVEEFCKNCRRIEALKKRNLFVNVTSISTGNNKDLEGLLCNIEKEESTLCLALDSSIIPKQLEEEIYQRAERSLAPIIKHPKPFPNKSLE</sequence>
<dbReference type="EMBL" id="CP092863">
    <property type="protein sequence ID" value="UYV61866.1"/>
    <property type="molecule type" value="Genomic_DNA"/>
</dbReference>
<evidence type="ECO:0000313" key="2">
    <source>
        <dbReference type="Proteomes" id="UP001235939"/>
    </source>
</evidence>
<accession>A0ABY6JZ54</accession>
<reference evidence="1 2" key="1">
    <citation type="submission" date="2022-01" db="EMBL/GenBank/DDBJ databases">
        <title>A chromosomal length assembly of Cordylochernes scorpioides.</title>
        <authorList>
            <person name="Zeh D."/>
            <person name="Zeh J."/>
        </authorList>
    </citation>
    <scope>NUCLEOTIDE SEQUENCE [LARGE SCALE GENOMIC DNA]</scope>
    <source>
        <strain evidence="1">IN4F17</strain>
        <tissue evidence="1">Whole Body</tissue>
    </source>
</reference>
<name>A0ABY6JZ54_9ARAC</name>
<dbReference type="Proteomes" id="UP001235939">
    <property type="component" value="Chromosome 01"/>
</dbReference>
<gene>
    <name evidence="1" type="ORF">LAZ67_1006886</name>
</gene>
<organism evidence="1 2">
    <name type="scientific">Cordylochernes scorpioides</name>
    <dbReference type="NCBI Taxonomy" id="51811"/>
    <lineage>
        <taxon>Eukaryota</taxon>
        <taxon>Metazoa</taxon>
        <taxon>Ecdysozoa</taxon>
        <taxon>Arthropoda</taxon>
        <taxon>Chelicerata</taxon>
        <taxon>Arachnida</taxon>
        <taxon>Pseudoscorpiones</taxon>
        <taxon>Cheliferoidea</taxon>
        <taxon>Chernetidae</taxon>
        <taxon>Cordylochernes</taxon>
    </lineage>
</organism>
<evidence type="ECO:0000313" key="1">
    <source>
        <dbReference type="EMBL" id="UYV61866.1"/>
    </source>
</evidence>
<keyword evidence="2" id="KW-1185">Reference proteome</keyword>
<proteinExistence type="predicted"/>
<protein>
    <submittedName>
        <fullName evidence="1">Uncharacterized protein</fullName>
    </submittedName>
</protein>